<dbReference type="PIRSF" id="PIRSF015921">
    <property type="entry name" value="FA_sphinglp_des"/>
    <property type="match status" value="1"/>
</dbReference>
<dbReference type="InterPro" id="IPR036400">
    <property type="entry name" value="Cyt_B5-like_heme/steroid_sf"/>
</dbReference>
<accession>A0ABR2VP71</accession>
<dbReference type="Gene3D" id="3.10.120.10">
    <property type="entry name" value="Cytochrome b5-like heme/steroid binding domain"/>
    <property type="match status" value="1"/>
</dbReference>
<comment type="caution">
    <text evidence="14">The sequence shown here is derived from an EMBL/GenBank/DDBJ whole genome shotgun (WGS) entry which is preliminary data.</text>
</comment>
<evidence type="ECO:0000256" key="3">
    <source>
        <dbReference type="ARBA" id="ARBA00009295"/>
    </source>
</evidence>
<dbReference type="PANTHER" id="PTHR19353">
    <property type="entry name" value="FATTY ACID DESATURASE 2"/>
    <property type="match status" value="1"/>
</dbReference>
<keyword evidence="7 12" id="KW-1133">Transmembrane helix</keyword>
<keyword evidence="4" id="KW-0349">Heme</keyword>
<evidence type="ECO:0000256" key="5">
    <source>
        <dbReference type="ARBA" id="ARBA00022692"/>
    </source>
</evidence>
<dbReference type="Proteomes" id="UP001479436">
    <property type="component" value="Unassembled WGS sequence"/>
</dbReference>
<keyword evidence="15" id="KW-1185">Reference proteome</keyword>
<evidence type="ECO:0000313" key="14">
    <source>
        <dbReference type="EMBL" id="KAK9687658.1"/>
    </source>
</evidence>
<reference evidence="14 15" key="1">
    <citation type="submission" date="2023-04" db="EMBL/GenBank/DDBJ databases">
        <title>Genome of Basidiobolus ranarum AG-B5.</title>
        <authorList>
            <person name="Stajich J.E."/>
            <person name="Carter-House D."/>
            <person name="Gryganskyi A."/>
        </authorList>
    </citation>
    <scope>NUCLEOTIDE SEQUENCE [LARGE SCALE GENOMIC DNA]</scope>
    <source>
        <strain evidence="14 15">AG-B5</strain>
    </source>
</reference>
<evidence type="ECO:0000256" key="4">
    <source>
        <dbReference type="ARBA" id="ARBA00022617"/>
    </source>
</evidence>
<sequence>MALFTMEEVRSRIEKGEILIVYDCRVYRLNNWIKQHPGGRLAVEHMLGKDATDVIRAMHPEWVLSTKMAHFYVGNLIEDPLTANSELKIQKQISEAYKRLDIKIRSHGLYETNYWCYSWEAARCIVAFIIMVGLIVWGPQTTWSYVTAAFANAFFWHQSIFCAHDACHNEITHNSTYDSIIGIFLHNFTGGLSIGWWKKNHNIHHIITKNPEHDPDIQKLPFLAVTSKFFHNLFSSYHNKVMRFDRVAKIFVPIQHYLFYFVLCIARLDFYAQGVVYLLTDDHVPLRKLEFLGMAFFLSWYSYLVSFISSWGMALMFIVLSHALTMVTFTQITLSHFGMSTDDGGPDESFAGWQLRTTMDIDCPPWMDWFHGGLQFQAIHHLFPRLPRHNFRAVQPFVKEFCDQVGLKYHIHGFVKSNGIVLKVLRDVANQLSFIMEVASHEAHEKRKLTIT</sequence>
<dbReference type="SUPFAM" id="SSF55856">
    <property type="entry name" value="Cytochrome b5-like heme/steroid binding domain"/>
    <property type="match status" value="1"/>
</dbReference>
<evidence type="ECO:0000256" key="9">
    <source>
        <dbReference type="ARBA" id="ARBA00023004"/>
    </source>
</evidence>
<keyword evidence="5 12" id="KW-0812">Transmembrane</keyword>
<dbReference type="InterPro" id="IPR005804">
    <property type="entry name" value="FA_desaturase_dom"/>
</dbReference>
<keyword evidence="9" id="KW-0408">Iron</keyword>
<evidence type="ECO:0000313" key="15">
    <source>
        <dbReference type="Proteomes" id="UP001479436"/>
    </source>
</evidence>
<keyword evidence="11 12" id="KW-0472">Membrane</keyword>
<proteinExistence type="inferred from homology"/>
<dbReference type="Pfam" id="PF00173">
    <property type="entry name" value="Cyt-b5"/>
    <property type="match status" value="1"/>
</dbReference>
<evidence type="ECO:0000256" key="12">
    <source>
        <dbReference type="SAM" id="Phobius"/>
    </source>
</evidence>
<comment type="subcellular location">
    <subcellularLocation>
        <location evidence="1">Membrane</location>
        <topology evidence="1">Multi-pass membrane protein</topology>
    </subcellularLocation>
</comment>
<evidence type="ECO:0000256" key="7">
    <source>
        <dbReference type="ARBA" id="ARBA00022989"/>
    </source>
</evidence>
<evidence type="ECO:0000256" key="1">
    <source>
        <dbReference type="ARBA" id="ARBA00004141"/>
    </source>
</evidence>
<dbReference type="CDD" id="cd03506">
    <property type="entry name" value="Delta6-FADS-like"/>
    <property type="match status" value="1"/>
</dbReference>
<protein>
    <recommendedName>
        <fullName evidence="13">Cytochrome b5 heme-binding domain-containing protein</fullName>
    </recommendedName>
</protein>
<feature type="transmembrane region" description="Helical" evidence="12">
    <location>
        <begin position="300"/>
        <end position="320"/>
    </location>
</feature>
<feature type="transmembrane region" description="Helical" evidence="12">
    <location>
        <begin position="257"/>
        <end position="280"/>
    </location>
</feature>
<dbReference type="InterPro" id="IPR012171">
    <property type="entry name" value="Fatty_acid_desaturase"/>
</dbReference>
<dbReference type="PROSITE" id="PS50255">
    <property type="entry name" value="CYTOCHROME_B5_2"/>
    <property type="match status" value="1"/>
</dbReference>
<comment type="similarity">
    <text evidence="3">Belongs to the fatty acid desaturase type 1 family.</text>
</comment>
<dbReference type="Pfam" id="PF00487">
    <property type="entry name" value="FA_desaturase"/>
    <property type="match status" value="1"/>
</dbReference>
<comment type="pathway">
    <text evidence="2">Lipid metabolism.</text>
</comment>
<keyword evidence="8" id="KW-0560">Oxidoreductase</keyword>
<name>A0ABR2VP71_9FUNG</name>
<keyword evidence="10" id="KW-0443">Lipid metabolism</keyword>
<gene>
    <name evidence="14" type="ORF">K7432_014702</name>
</gene>
<dbReference type="SMART" id="SM01117">
    <property type="entry name" value="Cyt-b5"/>
    <property type="match status" value="1"/>
</dbReference>
<feature type="transmembrane region" description="Helical" evidence="12">
    <location>
        <begin position="114"/>
        <end position="137"/>
    </location>
</feature>
<evidence type="ECO:0000256" key="10">
    <source>
        <dbReference type="ARBA" id="ARBA00023098"/>
    </source>
</evidence>
<organism evidence="14 15">
    <name type="scientific">Basidiobolus ranarum</name>
    <dbReference type="NCBI Taxonomy" id="34480"/>
    <lineage>
        <taxon>Eukaryota</taxon>
        <taxon>Fungi</taxon>
        <taxon>Fungi incertae sedis</taxon>
        <taxon>Zoopagomycota</taxon>
        <taxon>Entomophthoromycotina</taxon>
        <taxon>Basidiobolomycetes</taxon>
        <taxon>Basidiobolales</taxon>
        <taxon>Basidiobolaceae</taxon>
        <taxon>Basidiobolus</taxon>
    </lineage>
</organism>
<dbReference type="EMBL" id="JASJQH010008618">
    <property type="protein sequence ID" value="KAK9687658.1"/>
    <property type="molecule type" value="Genomic_DNA"/>
</dbReference>
<feature type="transmembrane region" description="Helical" evidence="12">
    <location>
        <begin position="179"/>
        <end position="197"/>
    </location>
</feature>
<keyword evidence="6" id="KW-0479">Metal-binding</keyword>
<dbReference type="InterPro" id="IPR001199">
    <property type="entry name" value="Cyt_B5-like_heme/steroid-bd"/>
</dbReference>
<evidence type="ECO:0000256" key="2">
    <source>
        <dbReference type="ARBA" id="ARBA00005189"/>
    </source>
</evidence>
<feature type="domain" description="Cytochrome b5 heme-binding" evidence="13">
    <location>
        <begin position="1"/>
        <end position="77"/>
    </location>
</feature>
<evidence type="ECO:0000256" key="6">
    <source>
        <dbReference type="ARBA" id="ARBA00022723"/>
    </source>
</evidence>
<evidence type="ECO:0000259" key="13">
    <source>
        <dbReference type="PROSITE" id="PS50255"/>
    </source>
</evidence>
<evidence type="ECO:0000256" key="11">
    <source>
        <dbReference type="ARBA" id="ARBA00023136"/>
    </source>
</evidence>
<evidence type="ECO:0000256" key="8">
    <source>
        <dbReference type="ARBA" id="ARBA00023002"/>
    </source>
</evidence>
<dbReference type="PANTHER" id="PTHR19353:SF30">
    <property type="entry name" value="DELTA 8-(E)-SPHINGOLIPID DESATURASE"/>
    <property type="match status" value="1"/>
</dbReference>